<dbReference type="Pfam" id="PF18801">
    <property type="entry name" value="RapH_N"/>
    <property type="match status" value="1"/>
</dbReference>
<dbReference type="Gene3D" id="1.25.40.10">
    <property type="entry name" value="Tetratricopeptide repeat domain"/>
    <property type="match status" value="1"/>
</dbReference>
<sequence>MNVSLKRNEQVTKIVNDWYHAMLQQQVLKATNLKREIDEQINILKKEENIEQQDQNLLLYYSLLDFRYKVLTDGLSITKDSFDIVESYDIPSDNLLNYYYHFFKAIHATLTTHYNEANEYYEKAEKLLKHVPDDIERAEFYYRFSAFFYYTTQPMNTIKYVSKVKEIFLKHTGYEISVALSENLLGLTAIQIGEYAQAEEHLNSAINSLQKQNDETLLLRVRHNLGWLYSSQNLSSLAIRHLSEVTTKMPTHFKALFLQAREHHKLGETNIAEELVTKGLKICNEIENVKYIHHFTILKALNNNVPVEELEKIICEGITYFDTESLYNYTQEYAEKLAVKFYEENNYMKASKYFYIGLQAKEKTFEKGALK</sequence>
<dbReference type="SMART" id="SM00028">
    <property type="entry name" value="TPR"/>
    <property type="match status" value="3"/>
</dbReference>
<keyword evidence="1" id="KW-0808">Transferase</keyword>
<comment type="caution">
    <text evidence="1">The sequence shown here is derived from an EMBL/GenBank/DDBJ whole genome shotgun (WGS) entry which is preliminary data.</text>
</comment>
<dbReference type="SUPFAM" id="SSF48452">
    <property type="entry name" value="TPR-like"/>
    <property type="match status" value="1"/>
</dbReference>
<dbReference type="OrthoDB" id="2957368at2"/>
<gene>
    <name evidence="1" type="ORF">BAGA_02375</name>
</gene>
<accession>A0A073KI30</accession>
<dbReference type="eggNOG" id="COG0457">
    <property type="taxonomic scope" value="Bacteria"/>
</dbReference>
<dbReference type="InterPro" id="IPR011990">
    <property type="entry name" value="TPR-like_helical_dom_sf"/>
</dbReference>
<organism evidence="1 2">
    <name type="scientific">Bacillus gaemokensis</name>
    <dbReference type="NCBI Taxonomy" id="574375"/>
    <lineage>
        <taxon>Bacteria</taxon>
        <taxon>Bacillati</taxon>
        <taxon>Bacillota</taxon>
        <taxon>Bacilli</taxon>
        <taxon>Bacillales</taxon>
        <taxon>Bacillaceae</taxon>
        <taxon>Bacillus</taxon>
        <taxon>Bacillus cereus group</taxon>
    </lineage>
</organism>
<name>A0A073KI30_9BACI</name>
<reference evidence="1 2" key="1">
    <citation type="submission" date="2014-06" db="EMBL/GenBank/DDBJ databases">
        <title>Draft genome sequence of Bacillus gaemokensis JCM 15801 (MCCC 1A00707).</title>
        <authorList>
            <person name="Lai Q."/>
            <person name="Liu Y."/>
            <person name="Shao Z."/>
        </authorList>
    </citation>
    <scope>NUCLEOTIDE SEQUENCE [LARGE SCALE GENOMIC DNA]</scope>
    <source>
        <strain evidence="1 2">JCM 15801</strain>
    </source>
</reference>
<dbReference type="GO" id="GO:0016301">
    <property type="term" value="F:kinase activity"/>
    <property type="evidence" value="ECO:0007669"/>
    <property type="project" value="UniProtKB-KW"/>
</dbReference>
<dbReference type="Proteomes" id="UP000027778">
    <property type="component" value="Unassembled WGS sequence"/>
</dbReference>
<dbReference type="RefSeq" id="WP_033672451.1">
    <property type="nucleotide sequence ID" value="NZ_JOTM01000001.1"/>
</dbReference>
<dbReference type="STRING" id="574375.AZF08_02435"/>
<evidence type="ECO:0000313" key="2">
    <source>
        <dbReference type="Proteomes" id="UP000027778"/>
    </source>
</evidence>
<proteinExistence type="predicted"/>
<dbReference type="AlphaFoldDB" id="A0A073KI30"/>
<protein>
    <submittedName>
        <fullName evidence="1">Histidine kinase</fullName>
    </submittedName>
</protein>
<keyword evidence="1" id="KW-0418">Kinase</keyword>
<dbReference type="EMBL" id="JOTM01000001">
    <property type="protein sequence ID" value="KEK26102.1"/>
    <property type="molecule type" value="Genomic_DNA"/>
</dbReference>
<keyword evidence="2" id="KW-1185">Reference proteome</keyword>
<dbReference type="Pfam" id="PF13424">
    <property type="entry name" value="TPR_12"/>
    <property type="match status" value="1"/>
</dbReference>
<evidence type="ECO:0000313" key="1">
    <source>
        <dbReference type="EMBL" id="KEK26102.1"/>
    </source>
</evidence>
<dbReference type="InterPro" id="IPR019734">
    <property type="entry name" value="TPR_rpt"/>
</dbReference>